<dbReference type="STRING" id="551987.SAMN05192549_107316"/>
<protein>
    <submittedName>
        <fullName evidence="1">Uncharacterized protein</fullName>
    </submittedName>
</protein>
<evidence type="ECO:0000313" key="1">
    <source>
        <dbReference type="EMBL" id="SHN32682.1"/>
    </source>
</evidence>
<reference evidence="2" key="1">
    <citation type="submission" date="2016-11" db="EMBL/GenBank/DDBJ databases">
        <authorList>
            <person name="Varghese N."/>
            <person name="Submissions S."/>
        </authorList>
    </citation>
    <scope>NUCLEOTIDE SEQUENCE [LARGE SCALE GENOMIC DNA]</scope>
    <source>
        <strain evidence="2">Sac-22</strain>
    </source>
</reference>
<name>A0A1M7QNK7_9BURK</name>
<accession>A0A1M7QNK7</accession>
<keyword evidence="2" id="KW-1185">Reference proteome</keyword>
<sequence length="255" mass="26743">MTRHGDQKLDDELDDFMAGRDALSRHLSALKQPESPAHLDTAIMASIEGKLAQEQAMRQRTAANMARWRMPLALAASVVGTLLLTLEWQRGEYAEPAQVTASAPPAPVRAASPEITVTAPPKPAAIVSDKRVHAAPAPAAPAAEEAWTPLPAPAAAPVMAAQPAAPVTDAVTVHRFAASSFGAAAAPAPIVARPSAAPVAPPAPDAQAAAWLHAIDEMLKADLRSDALAEWKKFRLAYPDYPVPEALARQIAAIE</sequence>
<dbReference type="Proteomes" id="UP000184339">
    <property type="component" value="Unassembled WGS sequence"/>
</dbReference>
<gene>
    <name evidence="1" type="ORF">SAMN05192549_107316</name>
</gene>
<proteinExistence type="predicted"/>
<dbReference type="RefSeq" id="WP_072786636.1">
    <property type="nucleotide sequence ID" value="NZ_FRCX01000007.1"/>
</dbReference>
<evidence type="ECO:0000313" key="2">
    <source>
        <dbReference type="Proteomes" id="UP000184339"/>
    </source>
</evidence>
<dbReference type="EMBL" id="FRCX01000007">
    <property type="protein sequence ID" value="SHN32682.1"/>
    <property type="molecule type" value="Genomic_DNA"/>
</dbReference>
<organism evidence="1 2">
    <name type="scientific">Duganella sacchari</name>
    <dbReference type="NCBI Taxonomy" id="551987"/>
    <lineage>
        <taxon>Bacteria</taxon>
        <taxon>Pseudomonadati</taxon>
        <taxon>Pseudomonadota</taxon>
        <taxon>Betaproteobacteria</taxon>
        <taxon>Burkholderiales</taxon>
        <taxon>Oxalobacteraceae</taxon>
        <taxon>Telluria group</taxon>
        <taxon>Duganella</taxon>
    </lineage>
</organism>
<dbReference type="AlphaFoldDB" id="A0A1M7QNK7"/>